<dbReference type="Pfam" id="PF23003">
    <property type="entry name" value="Fn1_2"/>
    <property type="match status" value="1"/>
</dbReference>
<feature type="chain" id="PRO_5002081935" description="Abnormal cell migration protein 18-like fibronectin type I domain-containing protein" evidence="1">
    <location>
        <begin position="26"/>
        <end position="102"/>
    </location>
</feature>
<evidence type="ECO:0000259" key="2">
    <source>
        <dbReference type="Pfam" id="PF23003"/>
    </source>
</evidence>
<gene>
    <name evidence="3" type="ORF">OESDEN_08794</name>
</gene>
<accession>A0A0B1T6A8</accession>
<evidence type="ECO:0000313" key="4">
    <source>
        <dbReference type="Proteomes" id="UP000053660"/>
    </source>
</evidence>
<proteinExistence type="predicted"/>
<keyword evidence="4" id="KW-1185">Reference proteome</keyword>
<sequence>MCFFIKRHIATRLVLIAACIGLTLSTCEHEGKQHQNGDEWISGKFKLKCISDGNGWKVEVVSCHYGVEIEPNGEQTLSPARVSCKKNNDGSVQLSWQPENTC</sequence>
<dbReference type="InterPro" id="IPR055119">
    <property type="entry name" value="Mig18_Fn1"/>
</dbReference>
<organism evidence="3 4">
    <name type="scientific">Oesophagostomum dentatum</name>
    <name type="common">Nodular worm</name>
    <dbReference type="NCBI Taxonomy" id="61180"/>
    <lineage>
        <taxon>Eukaryota</taxon>
        <taxon>Metazoa</taxon>
        <taxon>Ecdysozoa</taxon>
        <taxon>Nematoda</taxon>
        <taxon>Chromadorea</taxon>
        <taxon>Rhabditida</taxon>
        <taxon>Rhabditina</taxon>
        <taxon>Rhabditomorpha</taxon>
        <taxon>Strongyloidea</taxon>
        <taxon>Strongylidae</taxon>
        <taxon>Oesophagostomum</taxon>
    </lineage>
</organism>
<dbReference type="EMBL" id="KN552142">
    <property type="protein sequence ID" value="KHJ91342.1"/>
    <property type="molecule type" value="Genomic_DNA"/>
</dbReference>
<evidence type="ECO:0000313" key="3">
    <source>
        <dbReference type="EMBL" id="KHJ91342.1"/>
    </source>
</evidence>
<name>A0A0B1T6A8_OESDE</name>
<dbReference type="OrthoDB" id="5785512at2759"/>
<reference evidence="3 4" key="1">
    <citation type="submission" date="2014-03" db="EMBL/GenBank/DDBJ databases">
        <title>Draft genome of the hookworm Oesophagostomum dentatum.</title>
        <authorList>
            <person name="Mitreva M."/>
        </authorList>
    </citation>
    <scope>NUCLEOTIDE SEQUENCE [LARGE SCALE GENOMIC DNA]</scope>
    <source>
        <strain evidence="3 4">OD-Hann</strain>
    </source>
</reference>
<feature type="signal peptide" evidence="1">
    <location>
        <begin position="1"/>
        <end position="25"/>
    </location>
</feature>
<dbReference type="AlphaFoldDB" id="A0A0B1T6A8"/>
<keyword evidence="1" id="KW-0732">Signal</keyword>
<protein>
    <recommendedName>
        <fullName evidence="2">Abnormal cell migration protein 18-like fibronectin type I domain-containing protein</fullName>
    </recommendedName>
</protein>
<feature type="domain" description="Abnormal cell migration protein 18-like fibronectin type I" evidence="2">
    <location>
        <begin position="26"/>
        <end position="91"/>
    </location>
</feature>
<dbReference type="Proteomes" id="UP000053660">
    <property type="component" value="Unassembled WGS sequence"/>
</dbReference>
<evidence type="ECO:0000256" key="1">
    <source>
        <dbReference type="SAM" id="SignalP"/>
    </source>
</evidence>